<organism evidence="1 2">
    <name type="scientific">Romanomermis culicivorax</name>
    <name type="common">Nematode worm</name>
    <dbReference type="NCBI Taxonomy" id="13658"/>
    <lineage>
        <taxon>Eukaryota</taxon>
        <taxon>Metazoa</taxon>
        <taxon>Ecdysozoa</taxon>
        <taxon>Nematoda</taxon>
        <taxon>Enoplea</taxon>
        <taxon>Dorylaimia</taxon>
        <taxon>Mermithida</taxon>
        <taxon>Mermithoidea</taxon>
        <taxon>Mermithidae</taxon>
        <taxon>Romanomermis</taxon>
    </lineage>
</organism>
<proteinExistence type="predicted"/>
<protein>
    <submittedName>
        <fullName evidence="2">Uncharacterized protein</fullName>
    </submittedName>
</protein>
<dbReference type="WBParaSite" id="nRc.2.0.1.t04994-RA">
    <property type="protein sequence ID" value="nRc.2.0.1.t04994-RA"/>
    <property type="gene ID" value="nRc.2.0.1.g04994"/>
</dbReference>
<dbReference type="AlphaFoldDB" id="A0A915HTB0"/>
<evidence type="ECO:0000313" key="2">
    <source>
        <dbReference type="WBParaSite" id="nRc.2.0.1.t04994-RA"/>
    </source>
</evidence>
<accession>A0A915HTB0</accession>
<keyword evidence="1" id="KW-1185">Reference proteome</keyword>
<name>A0A915HTB0_ROMCU</name>
<dbReference type="Proteomes" id="UP000887565">
    <property type="component" value="Unplaced"/>
</dbReference>
<sequence length="137" mass="15717">MQPSTNMPHPKIAYDAQGGCFQEAKGGTELYFLSSIKVMKSSLSRDPRYEQKNGDAFQPGRLGRFNKKYLLYTTNIRTCLTTSNIRKIAQKKVECSIGEFHNRDSRRESLIAAIKHIDKNSLKMCWDNLFHGTVIRE</sequence>
<evidence type="ECO:0000313" key="1">
    <source>
        <dbReference type="Proteomes" id="UP000887565"/>
    </source>
</evidence>
<reference evidence="2" key="1">
    <citation type="submission" date="2022-11" db="UniProtKB">
        <authorList>
            <consortium name="WormBaseParasite"/>
        </authorList>
    </citation>
    <scope>IDENTIFICATION</scope>
</reference>